<sequence>MTRRYSFALLAMLLLMSLVAAGCSQKSNSGSGSNSGTADSSGSSGQSTEPKEKMTMFMSNSGLAYPDGVDPSNNPYINIIENYANVDLQMDVPGYQDFKTKLDLLLASGKLPDIVHSTYPDDMNKAGDQGAFIDLKSYYDKSPVIQKYITPQMMELAKSPSGHYYRIPMAWDKGPQGSGVLVRYDLVQKYNNGKWPESVDEWIAMMRKMHQAEPNSLVMSNRVINTTGLAYGGTPIYSWYGALPYQIRVQDGKVMSTFTLPEYRAATIVMKQLYDEGILDKEFATKDLDGWNQAENYKNTLMEYNTADQLVLFATGVEVAGKEHSEETKDRRYLFAPPLKQYPSVLKDPKYAQAFKSLPITGHGLYIPDSTKDKDRAWKVIEGFASPDLWENVFWGKEGETYTVQNGKKIPDAAKISDPSRAWSLQLAIIFGFTDGQDVKKATVEQYSGTEYSNMIYDSLKPMAEQADRNGIGIMPGYVPSNEAAAQLPETAAFITNATVQAIMGKISMEQFDQSVQDFNRKYGFIYDEQTKYMTEHKDELRNLGVKMVDW</sequence>
<proteinExistence type="predicted"/>
<dbReference type="PANTHER" id="PTHR43649">
    <property type="entry name" value="ARABINOSE-BINDING PROTEIN-RELATED"/>
    <property type="match status" value="1"/>
</dbReference>
<keyword evidence="4" id="KW-0564">Palmitate</keyword>
<dbReference type="SUPFAM" id="SSF53850">
    <property type="entry name" value="Periplasmic binding protein-like II"/>
    <property type="match status" value="1"/>
</dbReference>
<evidence type="ECO:0000256" key="1">
    <source>
        <dbReference type="ARBA" id="ARBA00022475"/>
    </source>
</evidence>
<reference evidence="9" key="1">
    <citation type="journal article" date="2019" name="Int. J. Syst. Evol. Microbiol.">
        <title>The Global Catalogue of Microorganisms (GCM) 10K type strain sequencing project: providing services to taxonomists for standard genome sequencing and annotation.</title>
        <authorList>
            <consortium name="The Broad Institute Genomics Platform"/>
            <consortium name="The Broad Institute Genome Sequencing Center for Infectious Disease"/>
            <person name="Wu L."/>
            <person name="Ma J."/>
        </authorList>
    </citation>
    <scope>NUCLEOTIDE SEQUENCE [LARGE SCALE GENOMIC DNA]</scope>
    <source>
        <strain evidence="9">CGMCC 1.3240</strain>
    </source>
</reference>
<feature type="signal peptide" evidence="7">
    <location>
        <begin position="1"/>
        <end position="20"/>
    </location>
</feature>
<evidence type="ECO:0000256" key="6">
    <source>
        <dbReference type="SAM" id="MobiDB-lite"/>
    </source>
</evidence>
<evidence type="ECO:0000256" key="4">
    <source>
        <dbReference type="ARBA" id="ARBA00023139"/>
    </source>
</evidence>
<comment type="caution">
    <text evidence="8">The sequence shown here is derived from an EMBL/GenBank/DDBJ whole genome shotgun (WGS) entry which is preliminary data.</text>
</comment>
<feature type="region of interest" description="Disordered" evidence="6">
    <location>
        <begin position="26"/>
        <end position="51"/>
    </location>
</feature>
<name>A0ABW0VRT4_9BACL</name>
<dbReference type="Proteomes" id="UP001596047">
    <property type="component" value="Unassembled WGS sequence"/>
</dbReference>
<dbReference type="PANTHER" id="PTHR43649:SF33">
    <property type="entry name" value="POLYGALACTURONAN_RHAMNOGALACTURONAN-BINDING PROTEIN YTCQ"/>
    <property type="match status" value="1"/>
</dbReference>
<gene>
    <name evidence="8" type="ORF">ACFPYJ_03475</name>
</gene>
<keyword evidence="3" id="KW-0472">Membrane</keyword>
<dbReference type="PROSITE" id="PS51257">
    <property type="entry name" value="PROKAR_LIPOPROTEIN"/>
    <property type="match status" value="1"/>
</dbReference>
<organism evidence="8 9">
    <name type="scientific">Paenibacillus solisilvae</name>
    <dbReference type="NCBI Taxonomy" id="2486751"/>
    <lineage>
        <taxon>Bacteria</taxon>
        <taxon>Bacillati</taxon>
        <taxon>Bacillota</taxon>
        <taxon>Bacilli</taxon>
        <taxon>Bacillales</taxon>
        <taxon>Paenibacillaceae</taxon>
        <taxon>Paenibacillus</taxon>
    </lineage>
</organism>
<keyword evidence="1" id="KW-1003">Cell membrane</keyword>
<accession>A0ABW0VRT4</accession>
<keyword evidence="9" id="KW-1185">Reference proteome</keyword>
<feature type="chain" id="PRO_5046674796" evidence="7">
    <location>
        <begin position="21"/>
        <end position="551"/>
    </location>
</feature>
<evidence type="ECO:0000256" key="7">
    <source>
        <dbReference type="SAM" id="SignalP"/>
    </source>
</evidence>
<dbReference type="Gene3D" id="3.40.190.10">
    <property type="entry name" value="Periplasmic binding protein-like II"/>
    <property type="match status" value="2"/>
</dbReference>
<evidence type="ECO:0000256" key="2">
    <source>
        <dbReference type="ARBA" id="ARBA00022729"/>
    </source>
</evidence>
<keyword evidence="2 7" id="KW-0732">Signal</keyword>
<evidence type="ECO:0000256" key="3">
    <source>
        <dbReference type="ARBA" id="ARBA00023136"/>
    </source>
</evidence>
<protein>
    <submittedName>
        <fullName evidence="8">Extracellular solute-binding protein</fullName>
    </submittedName>
</protein>
<evidence type="ECO:0000313" key="9">
    <source>
        <dbReference type="Proteomes" id="UP001596047"/>
    </source>
</evidence>
<dbReference type="InterPro" id="IPR006059">
    <property type="entry name" value="SBP"/>
</dbReference>
<dbReference type="InterPro" id="IPR050490">
    <property type="entry name" value="Bact_solute-bd_prot1"/>
</dbReference>
<keyword evidence="5" id="KW-0449">Lipoprotein</keyword>
<evidence type="ECO:0000256" key="5">
    <source>
        <dbReference type="ARBA" id="ARBA00023288"/>
    </source>
</evidence>
<dbReference type="EMBL" id="JBHSOW010000015">
    <property type="protein sequence ID" value="MFC5648188.1"/>
    <property type="molecule type" value="Genomic_DNA"/>
</dbReference>
<feature type="compositionally biased region" description="Low complexity" evidence="6">
    <location>
        <begin position="26"/>
        <end position="47"/>
    </location>
</feature>
<dbReference type="Pfam" id="PF01547">
    <property type="entry name" value="SBP_bac_1"/>
    <property type="match status" value="1"/>
</dbReference>
<evidence type="ECO:0000313" key="8">
    <source>
        <dbReference type="EMBL" id="MFC5648188.1"/>
    </source>
</evidence>